<reference evidence="3" key="5">
    <citation type="journal article" date="2021" name="G3 (Bethesda)">
        <title>Aegilops tauschii genome assembly Aet v5.0 features greater sequence contiguity and improved annotation.</title>
        <authorList>
            <person name="Wang L."/>
            <person name="Zhu T."/>
            <person name="Rodriguez J.C."/>
            <person name="Deal K.R."/>
            <person name="Dubcovsky J."/>
            <person name="McGuire P.E."/>
            <person name="Lux T."/>
            <person name="Spannagl M."/>
            <person name="Mayer K.F.X."/>
            <person name="Baldrich P."/>
            <person name="Meyers B.C."/>
            <person name="Huo N."/>
            <person name="Gu Y.Q."/>
            <person name="Zhou H."/>
            <person name="Devos K.M."/>
            <person name="Bennetzen J.L."/>
            <person name="Unver T."/>
            <person name="Budak H."/>
            <person name="Gulick P.J."/>
            <person name="Galiba G."/>
            <person name="Kalapos B."/>
            <person name="Nelson D.R."/>
            <person name="Li P."/>
            <person name="You F.M."/>
            <person name="Luo M.C."/>
            <person name="Dvorak J."/>
        </authorList>
    </citation>
    <scope>NUCLEOTIDE SEQUENCE [LARGE SCALE GENOMIC DNA]</scope>
    <source>
        <strain evidence="3">cv. AL8/78</strain>
    </source>
</reference>
<evidence type="ECO:0000313" key="3">
    <source>
        <dbReference type="EnsemblPlants" id="AET1Gv20881300.11"/>
    </source>
</evidence>
<feature type="signal peptide" evidence="2">
    <location>
        <begin position="1"/>
        <end position="28"/>
    </location>
</feature>
<feature type="region of interest" description="Disordered" evidence="1">
    <location>
        <begin position="99"/>
        <end position="224"/>
    </location>
</feature>
<dbReference type="InterPro" id="IPR012334">
    <property type="entry name" value="Pectin_lyas_fold"/>
</dbReference>
<evidence type="ECO:0008006" key="5">
    <source>
        <dbReference type="Google" id="ProtNLM"/>
    </source>
</evidence>
<feature type="compositionally biased region" description="Basic residues" evidence="1">
    <location>
        <begin position="207"/>
        <end position="224"/>
    </location>
</feature>
<sequence>MALLASAPLLLAALAGAVALLLPGAAEARVLLSLDDFGAVGDGIANDTQAFVDAWEAACATGGNTYLNVPAGKSYQIWPVTLAGPCRGEIKLADFREHHRAGEPGGVGGRRPRQVAPLHRRGGPVSQRRRHRRRPGPSMVGGGLRGRELHLVPPARGRPHGAPLRGLPGRERQGPHAAEQPAAAPGLHPLLQRRGQLPPGHLAGVQPRHRRRPRRQLHQRPHQG</sequence>
<dbReference type="SUPFAM" id="SSF51126">
    <property type="entry name" value="Pectin lyase-like"/>
    <property type="match status" value="1"/>
</dbReference>
<dbReference type="AlphaFoldDB" id="A0A452ZQK9"/>
<organism evidence="3 4">
    <name type="scientific">Aegilops tauschii subsp. strangulata</name>
    <name type="common">Goatgrass</name>
    <dbReference type="NCBI Taxonomy" id="200361"/>
    <lineage>
        <taxon>Eukaryota</taxon>
        <taxon>Viridiplantae</taxon>
        <taxon>Streptophyta</taxon>
        <taxon>Embryophyta</taxon>
        <taxon>Tracheophyta</taxon>
        <taxon>Spermatophyta</taxon>
        <taxon>Magnoliopsida</taxon>
        <taxon>Liliopsida</taxon>
        <taxon>Poales</taxon>
        <taxon>Poaceae</taxon>
        <taxon>BOP clade</taxon>
        <taxon>Pooideae</taxon>
        <taxon>Triticodae</taxon>
        <taxon>Triticeae</taxon>
        <taxon>Triticinae</taxon>
        <taxon>Aegilops</taxon>
    </lineage>
</organism>
<dbReference type="Gramene" id="AET1Gv20881300.11">
    <property type="protein sequence ID" value="AET1Gv20881300.11"/>
    <property type="gene ID" value="AET1Gv20881300"/>
</dbReference>
<accession>A0A452ZQK9</accession>
<keyword evidence="2" id="KW-0732">Signal</keyword>
<feature type="compositionally biased region" description="Basic residues" evidence="1">
    <location>
        <begin position="110"/>
        <end position="135"/>
    </location>
</feature>
<keyword evidence="4" id="KW-1185">Reference proteome</keyword>
<name>A0A452ZQK9_AEGTS</name>
<feature type="chain" id="PRO_5019386213" description="Pectate lyase superfamily protein domain-containing protein" evidence="2">
    <location>
        <begin position="29"/>
        <end position="224"/>
    </location>
</feature>
<protein>
    <recommendedName>
        <fullName evidence="5">Pectate lyase superfamily protein domain-containing protein</fullName>
    </recommendedName>
</protein>
<reference evidence="4" key="1">
    <citation type="journal article" date="2014" name="Science">
        <title>Ancient hybridizations among the ancestral genomes of bread wheat.</title>
        <authorList>
            <consortium name="International Wheat Genome Sequencing Consortium,"/>
            <person name="Marcussen T."/>
            <person name="Sandve S.R."/>
            <person name="Heier L."/>
            <person name="Spannagl M."/>
            <person name="Pfeifer M."/>
            <person name="Jakobsen K.S."/>
            <person name="Wulff B.B."/>
            <person name="Steuernagel B."/>
            <person name="Mayer K.F."/>
            <person name="Olsen O.A."/>
        </authorList>
    </citation>
    <scope>NUCLEOTIDE SEQUENCE [LARGE SCALE GENOMIC DNA]</scope>
    <source>
        <strain evidence="4">cv. AL8/78</strain>
    </source>
</reference>
<proteinExistence type="predicted"/>
<dbReference type="Gene3D" id="2.160.20.10">
    <property type="entry name" value="Single-stranded right-handed beta-helix, Pectin lyase-like"/>
    <property type="match status" value="1"/>
</dbReference>
<reference evidence="3" key="4">
    <citation type="submission" date="2019-03" db="UniProtKB">
        <authorList>
            <consortium name="EnsemblPlants"/>
        </authorList>
    </citation>
    <scope>IDENTIFICATION</scope>
</reference>
<evidence type="ECO:0000256" key="2">
    <source>
        <dbReference type="SAM" id="SignalP"/>
    </source>
</evidence>
<evidence type="ECO:0000313" key="4">
    <source>
        <dbReference type="Proteomes" id="UP000015105"/>
    </source>
</evidence>
<reference evidence="4" key="2">
    <citation type="journal article" date="2017" name="Nat. Plants">
        <title>The Aegilops tauschii genome reveals multiple impacts of transposons.</title>
        <authorList>
            <person name="Zhao G."/>
            <person name="Zou C."/>
            <person name="Li K."/>
            <person name="Wang K."/>
            <person name="Li T."/>
            <person name="Gao L."/>
            <person name="Zhang X."/>
            <person name="Wang H."/>
            <person name="Yang Z."/>
            <person name="Liu X."/>
            <person name="Jiang W."/>
            <person name="Mao L."/>
            <person name="Kong X."/>
            <person name="Jiao Y."/>
            <person name="Jia J."/>
        </authorList>
    </citation>
    <scope>NUCLEOTIDE SEQUENCE [LARGE SCALE GENOMIC DNA]</scope>
    <source>
        <strain evidence="4">cv. AL8/78</strain>
    </source>
</reference>
<evidence type="ECO:0000256" key="1">
    <source>
        <dbReference type="SAM" id="MobiDB-lite"/>
    </source>
</evidence>
<dbReference type="InterPro" id="IPR011050">
    <property type="entry name" value="Pectin_lyase_fold/virulence"/>
</dbReference>
<reference evidence="3" key="3">
    <citation type="journal article" date="2017" name="Nature">
        <title>Genome sequence of the progenitor of the wheat D genome Aegilops tauschii.</title>
        <authorList>
            <person name="Luo M.C."/>
            <person name="Gu Y.Q."/>
            <person name="Puiu D."/>
            <person name="Wang H."/>
            <person name="Twardziok S.O."/>
            <person name="Deal K.R."/>
            <person name="Huo N."/>
            <person name="Zhu T."/>
            <person name="Wang L."/>
            <person name="Wang Y."/>
            <person name="McGuire P.E."/>
            <person name="Liu S."/>
            <person name="Long H."/>
            <person name="Ramasamy R.K."/>
            <person name="Rodriguez J.C."/>
            <person name="Van S.L."/>
            <person name="Yuan L."/>
            <person name="Wang Z."/>
            <person name="Xia Z."/>
            <person name="Xiao L."/>
            <person name="Anderson O.D."/>
            <person name="Ouyang S."/>
            <person name="Liang Y."/>
            <person name="Zimin A.V."/>
            <person name="Pertea G."/>
            <person name="Qi P."/>
            <person name="Bennetzen J.L."/>
            <person name="Dai X."/>
            <person name="Dawson M.W."/>
            <person name="Muller H.G."/>
            <person name="Kugler K."/>
            <person name="Rivarola-Duarte L."/>
            <person name="Spannagl M."/>
            <person name="Mayer K.F.X."/>
            <person name="Lu F.H."/>
            <person name="Bevan M.W."/>
            <person name="Leroy P."/>
            <person name="Li P."/>
            <person name="You F.M."/>
            <person name="Sun Q."/>
            <person name="Liu Z."/>
            <person name="Lyons E."/>
            <person name="Wicker T."/>
            <person name="Salzberg S.L."/>
            <person name="Devos K.M."/>
            <person name="Dvorak J."/>
        </authorList>
    </citation>
    <scope>NUCLEOTIDE SEQUENCE [LARGE SCALE GENOMIC DNA]</scope>
    <source>
        <strain evidence="3">cv. AL8/78</strain>
    </source>
</reference>
<dbReference type="Proteomes" id="UP000015105">
    <property type="component" value="Chromosome 1D"/>
</dbReference>
<dbReference type="EnsemblPlants" id="AET1Gv20881300.11">
    <property type="protein sequence ID" value="AET1Gv20881300.11"/>
    <property type="gene ID" value="AET1Gv20881300"/>
</dbReference>